<organism evidence="5 6">
    <name type="scientific">Salinivibrio costicola</name>
    <name type="common">Vibrio costicola</name>
    <dbReference type="NCBI Taxonomy" id="51367"/>
    <lineage>
        <taxon>Bacteria</taxon>
        <taxon>Pseudomonadati</taxon>
        <taxon>Pseudomonadota</taxon>
        <taxon>Gammaproteobacteria</taxon>
        <taxon>Vibrionales</taxon>
        <taxon>Vibrionaceae</taxon>
        <taxon>Salinivibrio</taxon>
    </lineage>
</organism>
<dbReference type="EMBL" id="CP050266">
    <property type="protein sequence ID" value="QIR05896.1"/>
    <property type="molecule type" value="Genomic_DNA"/>
</dbReference>
<accession>A0ABX6K6L5</accession>
<dbReference type="InterPro" id="IPR011256">
    <property type="entry name" value="Reg_factor_effector_dom_sf"/>
</dbReference>
<gene>
    <name evidence="5" type="ORF">HBA18_05640</name>
</gene>
<evidence type="ECO:0000256" key="2">
    <source>
        <dbReference type="ARBA" id="ARBA00023125"/>
    </source>
</evidence>
<dbReference type="InterPro" id="IPR029442">
    <property type="entry name" value="GyrI-like"/>
</dbReference>
<dbReference type="Proteomes" id="UP000501408">
    <property type="component" value="Chromosome 1"/>
</dbReference>
<dbReference type="SUPFAM" id="SSF55136">
    <property type="entry name" value="Probable bacterial effector-binding domain"/>
    <property type="match status" value="1"/>
</dbReference>
<evidence type="ECO:0000259" key="4">
    <source>
        <dbReference type="PROSITE" id="PS01124"/>
    </source>
</evidence>
<dbReference type="PROSITE" id="PS00041">
    <property type="entry name" value="HTH_ARAC_FAMILY_1"/>
    <property type="match status" value="1"/>
</dbReference>
<dbReference type="InterPro" id="IPR018060">
    <property type="entry name" value="HTH_AraC"/>
</dbReference>
<keyword evidence="1" id="KW-0805">Transcription regulation</keyword>
<proteinExistence type="predicted"/>
<dbReference type="Pfam" id="PF06445">
    <property type="entry name" value="GyrI-like"/>
    <property type="match status" value="1"/>
</dbReference>
<evidence type="ECO:0000256" key="3">
    <source>
        <dbReference type="ARBA" id="ARBA00023163"/>
    </source>
</evidence>
<dbReference type="SUPFAM" id="SSF46689">
    <property type="entry name" value="Homeodomain-like"/>
    <property type="match status" value="2"/>
</dbReference>
<dbReference type="InterPro" id="IPR009057">
    <property type="entry name" value="Homeodomain-like_sf"/>
</dbReference>
<sequence>MDVMKAAEQHIATRFNRIERVLAYIHANLDQPLNVADLAALSCWSRWQLQRVFSEQTGVNVAHYVRELKLGQAAQQLVMGQSRVIDIALMYGFGSEASFSRAFRQHFGMTPRHYRQRGVMDGIRTPMHIASLTTSQPSWLSVHIKTREPMHLVGQLGYIRGLFSSQPDFSHVVPELWQHVHQSLWYAGERESIGAINVTQAETLGEPLPYLAGQITMHPPEDNAITHWIIPATTYAVITHTGPVSALPETLKAFIYHWLPQSGYTCTDGVELEVYPPHYQPADKHAVMHYWVPLDTTHFAPN</sequence>
<dbReference type="InterPro" id="IPR020449">
    <property type="entry name" value="Tscrpt_reg_AraC-type_HTH"/>
</dbReference>
<dbReference type="InterPro" id="IPR010499">
    <property type="entry name" value="AraC_E-bd"/>
</dbReference>
<dbReference type="Gene3D" id="3.20.80.10">
    <property type="entry name" value="Regulatory factor, effector binding domain"/>
    <property type="match status" value="1"/>
</dbReference>
<evidence type="ECO:0000313" key="6">
    <source>
        <dbReference type="Proteomes" id="UP000501408"/>
    </source>
</evidence>
<evidence type="ECO:0000313" key="5">
    <source>
        <dbReference type="EMBL" id="QIR05896.1"/>
    </source>
</evidence>
<name>A0ABX6K6L5_SALCS</name>
<dbReference type="Pfam" id="PF12833">
    <property type="entry name" value="HTH_18"/>
    <property type="match status" value="1"/>
</dbReference>
<keyword evidence="2" id="KW-0238">DNA-binding</keyword>
<evidence type="ECO:0000256" key="1">
    <source>
        <dbReference type="ARBA" id="ARBA00023015"/>
    </source>
</evidence>
<dbReference type="SMART" id="SM00871">
    <property type="entry name" value="AraC_E_bind"/>
    <property type="match status" value="1"/>
</dbReference>
<keyword evidence="3" id="KW-0804">Transcription</keyword>
<keyword evidence="6" id="KW-1185">Reference proteome</keyword>
<dbReference type="InterPro" id="IPR018062">
    <property type="entry name" value="HTH_AraC-typ_CS"/>
</dbReference>
<feature type="domain" description="HTH araC/xylS-type" evidence="4">
    <location>
        <begin position="19"/>
        <end position="117"/>
    </location>
</feature>
<dbReference type="InterPro" id="IPR050959">
    <property type="entry name" value="MarA-like"/>
</dbReference>
<dbReference type="SMART" id="SM00342">
    <property type="entry name" value="HTH_ARAC"/>
    <property type="match status" value="1"/>
</dbReference>
<dbReference type="PANTHER" id="PTHR47504:SF5">
    <property type="entry name" value="RIGHT ORIGIN-BINDING PROTEIN"/>
    <property type="match status" value="1"/>
</dbReference>
<dbReference type="PROSITE" id="PS01124">
    <property type="entry name" value="HTH_ARAC_FAMILY_2"/>
    <property type="match status" value="1"/>
</dbReference>
<dbReference type="PRINTS" id="PR00032">
    <property type="entry name" value="HTHARAC"/>
</dbReference>
<reference evidence="5 6" key="1">
    <citation type="submission" date="2020-03" db="EMBL/GenBank/DDBJ databases">
        <title>Genome mining reveals the biosynthetic pathways of PHA and ectoines of the halophilic strain Salinivibrio costicola M318 isolated from fermented shrimp paste.</title>
        <authorList>
            <person name="Doan T.V."/>
            <person name="Tran L.T."/>
            <person name="Trieu T.A."/>
            <person name="Nguyen Q.V."/>
            <person name="Quach T.N."/>
            <person name="Phi T.Q."/>
            <person name="Kumar S."/>
        </authorList>
    </citation>
    <scope>NUCLEOTIDE SEQUENCE [LARGE SCALE GENOMIC DNA]</scope>
    <source>
        <strain evidence="5 6">M318</strain>
    </source>
</reference>
<dbReference type="Gene3D" id="1.10.10.60">
    <property type="entry name" value="Homeodomain-like"/>
    <property type="match status" value="2"/>
</dbReference>
<dbReference type="PANTHER" id="PTHR47504">
    <property type="entry name" value="RIGHT ORIGIN-BINDING PROTEIN"/>
    <property type="match status" value="1"/>
</dbReference>
<protein>
    <submittedName>
        <fullName evidence="5">AraC family transcriptional regulator</fullName>
    </submittedName>
</protein>